<keyword evidence="4" id="KW-0720">Serine protease</keyword>
<evidence type="ECO:0000256" key="6">
    <source>
        <dbReference type="SAM" id="SignalP"/>
    </source>
</evidence>
<dbReference type="InterPro" id="IPR000209">
    <property type="entry name" value="Peptidase_S8/S53_dom"/>
</dbReference>
<evidence type="ECO:0000259" key="9">
    <source>
        <dbReference type="Pfam" id="PF20009"/>
    </source>
</evidence>
<feature type="signal peptide" evidence="6">
    <location>
        <begin position="1"/>
        <end position="24"/>
    </location>
</feature>
<dbReference type="PANTHER" id="PTHR43399">
    <property type="entry name" value="SUBTILISIN-RELATED"/>
    <property type="match status" value="1"/>
</dbReference>
<feature type="domain" description="Secretion system C-terminal sorting" evidence="8">
    <location>
        <begin position="1171"/>
        <end position="1247"/>
    </location>
</feature>
<evidence type="ECO:0000256" key="5">
    <source>
        <dbReference type="PROSITE-ProRule" id="PRU01240"/>
    </source>
</evidence>
<keyword evidence="11" id="KW-1185">Reference proteome</keyword>
<comment type="caution">
    <text evidence="5">Lacks conserved residue(s) required for the propagation of feature annotation.</text>
</comment>
<dbReference type="KEGG" id="mrob:HH214_06470"/>
<evidence type="ECO:0000256" key="1">
    <source>
        <dbReference type="ARBA" id="ARBA00011073"/>
    </source>
</evidence>
<dbReference type="RefSeq" id="WP_169606548.1">
    <property type="nucleotide sequence ID" value="NZ_CP051682.1"/>
</dbReference>
<feature type="domain" description="Peptidase S8/S53" evidence="7">
    <location>
        <begin position="149"/>
        <end position="439"/>
    </location>
</feature>
<evidence type="ECO:0000313" key="11">
    <source>
        <dbReference type="Proteomes" id="UP000503278"/>
    </source>
</evidence>
<dbReference type="Pfam" id="PF00082">
    <property type="entry name" value="Peptidase_S8"/>
    <property type="match status" value="1"/>
</dbReference>
<dbReference type="EMBL" id="CP051682">
    <property type="protein sequence ID" value="QJD95540.1"/>
    <property type="molecule type" value="Genomic_DNA"/>
</dbReference>
<dbReference type="Pfam" id="PF18962">
    <property type="entry name" value="Por_Secre_tail"/>
    <property type="match status" value="1"/>
</dbReference>
<evidence type="ECO:0000256" key="3">
    <source>
        <dbReference type="ARBA" id="ARBA00022801"/>
    </source>
</evidence>
<name>A0A7L5DWS1_9SPHI</name>
<evidence type="ECO:0000259" key="8">
    <source>
        <dbReference type="Pfam" id="PF18962"/>
    </source>
</evidence>
<keyword evidence="3" id="KW-0378">Hydrolase</keyword>
<evidence type="ECO:0000256" key="2">
    <source>
        <dbReference type="ARBA" id="ARBA00022670"/>
    </source>
</evidence>
<feature type="chain" id="PRO_5029453597" evidence="6">
    <location>
        <begin position="25"/>
        <end position="1249"/>
    </location>
</feature>
<organism evidence="10 11">
    <name type="scientific">Mucilaginibacter robiniae</name>
    <dbReference type="NCBI Taxonomy" id="2728022"/>
    <lineage>
        <taxon>Bacteria</taxon>
        <taxon>Pseudomonadati</taxon>
        <taxon>Bacteroidota</taxon>
        <taxon>Sphingobacteriia</taxon>
        <taxon>Sphingobacteriales</taxon>
        <taxon>Sphingobacteriaceae</taxon>
        <taxon>Mucilaginibacter</taxon>
    </lineage>
</organism>
<dbReference type="GO" id="GO:0004252">
    <property type="term" value="F:serine-type endopeptidase activity"/>
    <property type="evidence" value="ECO:0007669"/>
    <property type="project" value="InterPro"/>
</dbReference>
<dbReference type="Proteomes" id="UP000503278">
    <property type="component" value="Chromosome"/>
</dbReference>
<accession>A0A7L5DWS1</accession>
<dbReference type="GO" id="GO:0006508">
    <property type="term" value="P:proteolysis"/>
    <property type="evidence" value="ECO:0007669"/>
    <property type="project" value="UniProtKB-KW"/>
</dbReference>
<dbReference type="InterPro" id="IPR036852">
    <property type="entry name" value="Peptidase_S8/S53_dom_sf"/>
</dbReference>
<keyword evidence="2" id="KW-0645">Protease</keyword>
<evidence type="ECO:0000259" key="7">
    <source>
        <dbReference type="Pfam" id="PF00082"/>
    </source>
</evidence>
<comment type="similarity">
    <text evidence="1 5">Belongs to the peptidase S8 family.</text>
</comment>
<evidence type="ECO:0000256" key="4">
    <source>
        <dbReference type="ARBA" id="ARBA00022825"/>
    </source>
</evidence>
<proteinExistence type="inferred from homology"/>
<dbReference type="InterPro" id="IPR026444">
    <property type="entry name" value="Secre_tail"/>
</dbReference>
<gene>
    <name evidence="10" type="ORF">HH214_06470</name>
</gene>
<dbReference type="PANTHER" id="PTHR43399:SF4">
    <property type="entry name" value="CELL WALL-ASSOCIATED PROTEASE"/>
    <property type="match status" value="1"/>
</dbReference>
<dbReference type="PROSITE" id="PS00138">
    <property type="entry name" value="SUBTILASE_SER"/>
    <property type="match status" value="1"/>
</dbReference>
<dbReference type="InterPro" id="IPR051048">
    <property type="entry name" value="Peptidase_S8/S53_subtilisin"/>
</dbReference>
<dbReference type="AlphaFoldDB" id="A0A7L5DWS1"/>
<dbReference type="InterPro" id="IPR045474">
    <property type="entry name" value="GEVED"/>
</dbReference>
<dbReference type="Gene3D" id="3.40.50.200">
    <property type="entry name" value="Peptidase S8/S53 domain"/>
    <property type="match status" value="1"/>
</dbReference>
<reference evidence="10 11" key="1">
    <citation type="submission" date="2020-04" db="EMBL/GenBank/DDBJ databases">
        <title>Genome sequencing of novel species.</title>
        <authorList>
            <person name="Heo J."/>
            <person name="Kim S.-J."/>
            <person name="Kim J.-S."/>
            <person name="Hong S.-B."/>
            <person name="Kwon S.-W."/>
        </authorList>
    </citation>
    <scope>NUCLEOTIDE SEQUENCE [LARGE SCALE GENOMIC DNA]</scope>
    <source>
        <strain evidence="10 11">F39-2</strain>
    </source>
</reference>
<dbReference type="InterPro" id="IPR023828">
    <property type="entry name" value="Peptidase_S8_Ser-AS"/>
</dbReference>
<dbReference type="Pfam" id="PF20009">
    <property type="entry name" value="GEVED"/>
    <property type="match status" value="1"/>
</dbReference>
<keyword evidence="6" id="KW-0732">Signal</keyword>
<protein>
    <submittedName>
        <fullName evidence="10">S8 family serine peptidase</fullName>
    </submittedName>
</protein>
<sequence>MNKLYLKILFSIALILGGTTIALAQNQPDNTAKKTILEQLTQQFNNNYNANQLKIQTLAPAHNWFIRRKNSKGDVISLQRVSALGFPVYYHTFNNTTAAATTRTNAVQPGGELGLSLSGSSSFLNGRLAIWDEGSVYAAHQEFSGKTITLKDAATATSLHSTHVAGTMIAKGVYAPAKGMSFNSSTLLSYDFDNDITEMSAAASSLLLSNHSYGVIAGWEQNDDGTWNWYGLPGDTEDYKFGFYDTDAQNMDKIAYNAPSYLIVVAAGNNRVYTGPAVGTTYYGYKSRTDQTIVSKGPRPAGISSNNGYDILPTFANAKNILTVGAIQQQPSGPASRQSVAISNFSSLGPTDDGRIKPDICGDGDNVLSTSNSGTSAYATLSGTSMATPNVTGSLQLLQEYYAQKHNGSFMRSATLKGLACHTAFDAGNVGPDYTYGWGVLDTRKAAQAITDQNTKSLINENTLQQGQTYTIKAIASGTGALIATIAWTDPQGTPSTEGTINDRTAKLVNDLDIRVSDGTSTFLPWVLSYSNPSAAATKGDNSRDNVEQVYVDGAVPGRTYTILVSHKGTLQSGSQPYSLIVTGGGGTTYCTSAPTSSADSRINNVTFSNINNTPTAGCTTYSDYTALTTQLEIGRTYPISLTLGTCGGNFNKIAKVFIDWNADGVFNTTDELVATSGVITGTGTFTANVTVPSTATSGNSSLMRVVLQETSTASAVTACGSYGKGETQDYRVQFTAPAIDAGATAISNSAANGNCAGTNNITVRLKNYGTSAISNVPVTVTVTSANNTVVTLNETYTGTLAAGTEDNFILSGTFNAQAGAAYTLSATTKLSGDAVTGNDQTLANITIGAAPAATNLTANYCNDTNRYLLNGTGDGTLLWYSAATGGAPLTYGQNAFTTTAPTNNTYYAGVNDLNAYVGPATKSVFSGGGYNQFGPNVTVFTRVPVIIQSARLYVGNSGHVTFTVSNANGQVVSSSTLALTATRTTPGSGAQSDDAADQGQVYNLNLQLPAAGTYTISTSFSDDATLFRSNSGVSGYPYKIGDVFSIVSNTATTTSTTDTAAYKSFYYYFYNMHVISAGCPSATRQSVIVTTPVIIQNGTTLSSNFAANNQWYLNGTAITAATGQTYLPTQSGNYQLQNVLTTGCTTISPVYTYIKSDAVLNTPNDISLSVFPVPANTNLNVAFIAPAASDLNMALISTAGRIVYTNKSTVPAGNYSTAVNVSAMPPGTYILRLRLGQKQYATKLIIDR</sequence>
<feature type="domain" description="GEVED" evidence="9">
    <location>
        <begin position="656"/>
        <end position="734"/>
    </location>
</feature>
<dbReference type="InterPro" id="IPR008979">
    <property type="entry name" value="Galactose-bd-like_sf"/>
</dbReference>
<dbReference type="SUPFAM" id="SSF52743">
    <property type="entry name" value="Subtilisin-like"/>
    <property type="match status" value="1"/>
</dbReference>
<dbReference type="NCBIfam" id="TIGR04183">
    <property type="entry name" value="Por_Secre_tail"/>
    <property type="match status" value="1"/>
</dbReference>
<evidence type="ECO:0000313" key="10">
    <source>
        <dbReference type="EMBL" id="QJD95540.1"/>
    </source>
</evidence>
<dbReference type="SUPFAM" id="SSF49785">
    <property type="entry name" value="Galactose-binding domain-like"/>
    <property type="match status" value="1"/>
</dbReference>
<dbReference type="Gene3D" id="2.60.120.380">
    <property type="match status" value="1"/>
</dbReference>
<dbReference type="PROSITE" id="PS51892">
    <property type="entry name" value="SUBTILASE"/>
    <property type="match status" value="1"/>
</dbReference>